<dbReference type="CDD" id="cd04301">
    <property type="entry name" value="NAT_SF"/>
    <property type="match status" value="1"/>
</dbReference>
<dbReference type="PANTHER" id="PTHR43792:SF1">
    <property type="entry name" value="N-ACETYLTRANSFERASE DOMAIN-CONTAINING PROTEIN"/>
    <property type="match status" value="1"/>
</dbReference>
<sequence>MNKMLETNRLVIKPYQDTDQSAMIELLTNSKIKETFMIPDFQTEEDAVRMFKKLQAFSYSEDHYERGIYLENQLIGFVNDVEISEVVIELGYVIHPEYHNRGYASEMLKAVIDELFRKGFHQIVSGAFVNNAASIQVMQKCGMKKIAKEEDISYQGVLHHCYYYAIAQT</sequence>
<dbReference type="PROSITE" id="PS51186">
    <property type="entry name" value="GNAT"/>
    <property type="match status" value="1"/>
</dbReference>
<dbReference type="Gene3D" id="3.40.630.30">
    <property type="match status" value="1"/>
</dbReference>
<dbReference type="InterPro" id="IPR051531">
    <property type="entry name" value="N-acetyltransferase"/>
</dbReference>
<dbReference type="GO" id="GO:0016747">
    <property type="term" value="F:acyltransferase activity, transferring groups other than amino-acyl groups"/>
    <property type="evidence" value="ECO:0007669"/>
    <property type="project" value="InterPro"/>
</dbReference>
<dbReference type="AlphaFoldDB" id="A0A7R7EL35"/>
<dbReference type="Pfam" id="PF13302">
    <property type="entry name" value="Acetyltransf_3"/>
    <property type="match status" value="1"/>
</dbReference>
<dbReference type="InterPro" id="IPR000182">
    <property type="entry name" value="GNAT_dom"/>
</dbReference>
<evidence type="ECO:0000259" key="1">
    <source>
        <dbReference type="PROSITE" id="PS51186"/>
    </source>
</evidence>
<protein>
    <submittedName>
        <fullName evidence="2">Putative N-acetyltransferase YnaD</fullName>
    </submittedName>
</protein>
<name>A0A7R7EL35_9FIRM</name>
<organism evidence="2 3">
    <name type="scientific">Anaeromicropila herbilytica</name>
    <dbReference type="NCBI Taxonomy" id="2785025"/>
    <lineage>
        <taxon>Bacteria</taxon>
        <taxon>Bacillati</taxon>
        <taxon>Bacillota</taxon>
        <taxon>Clostridia</taxon>
        <taxon>Lachnospirales</taxon>
        <taxon>Lachnospiraceae</taxon>
        <taxon>Anaeromicropila</taxon>
    </lineage>
</organism>
<gene>
    <name evidence="2" type="primary">ynaD_2</name>
    <name evidence="2" type="ORF">bsdtb5_21200</name>
</gene>
<dbReference type="InterPro" id="IPR016181">
    <property type="entry name" value="Acyl_CoA_acyltransferase"/>
</dbReference>
<feature type="domain" description="N-acetyltransferase" evidence="1">
    <location>
        <begin position="10"/>
        <end position="169"/>
    </location>
</feature>
<dbReference type="RefSeq" id="WP_271716019.1">
    <property type="nucleotide sequence ID" value="NZ_AP024169.1"/>
</dbReference>
<dbReference type="SUPFAM" id="SSF55729">
    <property type="entry name" value="Acyl-CoA N-acyltransferases (Nat)"/>
    <property type="match status" value="1"/>
</dbReference>
<reference evidence="2 3" key="1">
    <citation type="submission" date="2020-11" db="EMBL/GenBank/DDBJ databases">
        <title>Draft genome sequencing of a Lachnospiraceae strain isolated from anoxic soil subjected to BSD treatment.</title>
        <authorList>
            <person name="Uek A."/>
            <person name="Tonouchi A."/>
        </authorList>
    </citation>
    <scope>NUCLEOTIDE SEQUENCE [LARGE SCALE GENOMIC DNA]</scope>
    <source>
        <strain evidence="2 3">TB5</strain>
    </source>
</reference>
<dbReference type="EMBL" id="AP024169">
    <property type="protein sequence ID" value="BCN30825.1"/>
    <property type="molecule type" value="Genomic_DNA"/>
</dbReference>
<keyword evidence="3" id="KW-1185">Reference proteome</keyword>
<dbReference type="PANTHER" id="PTHR43792">
    <property type="entry name" value="GNAT FAMILY, PUTATIVE (AFU_ORTHOLOGUE AFUA_3G00765)-RELATED-RELATED"/>
    <property type="match status" value="1"/>
</dbReference>
<proteinExistence type="predicted"/>
<keyword evidence="2" id="KW-0808">Transferase</keyword>
<evidence type="ECO:0000313" key="3">
    <source>
        <dbReference type="Proteomes" id="UP000595897"/>
    </source>
</evidence>
<dbReference type="KEGG" id="ahb:bsdtb5_21200"/>
<accession>A0A7R7EL35</accession>
<dbReference type="Proteomes" id="UP000595897">
    <property type="component" value="Chromosome"/>
</dbReference>
<evidence type="ECO:0000313" key="2">
    <source>
        <dbReference type="EMBL" id="BCN30825.1"/>
    </source>
</evidence>